<dbReference type="CDD" id="cd06222">
    <property type="entry name" value="RNase_H_like"/>
    <property type="match status" value="1"/>
</dbReference>
<evidence type="ECO:0000259" key="1">
    <source>
        <dbReference type="Pfam" id="PF13456"/>
    </source>
</evidence>
<dbReference type="PANTHER" id="PTHR47723:SF24">
    <property type="entry name" value="RNASE H TYPE-1 DOMAIN-CONTAINING PROTEIN"/>
    <property type="match status" value="1"/>
</dbReference>
<dbReference type="Pfam" id="PF13456">
    <property type="entry name" value="RVT_3"/>
    <property type="match status" value="1"/>
</dbReference>
<name>A0A9D3UEL6_9ROSI</name>
<dbReference type="InterPro" id="IPR012337">
    <property type="entry name" value="RNaseH-like_sf"/>
</dbReference>
<dbReference type="Proteomes" id="UP000828251">
    <property type="component" value="Unassembled WGS sequence"/>
</dbReference>
<dbReference type="InterPro" id="IPR036397">
    <property type="entry name" value="RNaseH_sf"/>
</dbReference>
<gene>
    <name evidence="2" type="ORF">J1N35_040793</name>
</gene>
<protein>
    <recommendedName>
        <fullName evidence="1">RNase H type-1 domain-containing protein</fullName>
    </recommendedName>
</protein>
<evidence type="ECO:0000313" key="3">
    <source>
        <dbReference type="Proteomes" id="UP000828251"/>
    </source>
</evidence>
<sequence length="219" mass="24565">NFSIAEMYKHLFNNSGPRRSGLLTNEERTRRSMTSIPFCEQCGCGNSKISIASATAWARSFGNNGGMEQNIDGLMSTSRKKAAVGGVFRGPIGGWLVGFEMVIGMADIFQIEARAIFEGLKLAWMRGFRQVDVERDNALLIDTIRNNFVANSIIVEVRLIHEWCNKDWQVKLRHVRRESNKVVDCFAKTAGGGINQLFELVDPPSHVRRLLEEDIDSSI</sequence>
<keyword evidence="3" id="KW-1185">Reference proteome</keyword>
<organism evidence="2 3">
    <name type="scientific">Gossypium stocksii</name>
    <dbReference type="NCBI Taxonomy" id="47602"/>
    <lineage>
        <taxon>Eukaryota</taxon>
        <taxon>Viridiplantae</taxon>
        <taxon>Streptophyta</taxon>
        <taxon>Embryophyta</taxon>
        <taxon>Tracheophyta</taxon>
        <taxon>Spermatophyta</taxon>
        <taxon>Magnoliopsida</taxon>
        <taxon>eudicotyledons</taxon>
        <taxon>Gunneridae</taxon>
        <taxon>Pentapetalae</taxon>
        <taxon>rosids</taxon>
        <taxon>malvids</taxon>
        <taxon>Malvales</taxon>
        <taxon>Malvaceae</taxon>
        <taxon>Malvoideae</taxon>
        <taxon>Gossypium</taxon>
    </lineage>
</organism>
<dbReference type="PANTHER" id="PTHR47723">
    <property type="entry name" value="OS05G0353850 PROTEIN"/>
    <property type="match status" value="1"/>
</dbReference>
<accession>A0A9D3UEL6</accession>
<evidence type="ECO:0000313" key="2">
    <source>
        <dbReference type="EMBL" id="KAH1039050.1"/>
    </source>
</evidence>
<dbReference type="InterPro" id="IPR053151">
    <property type="entry name" value="RNase_H-like"/>
</dbReference>
<dbReference type="OrthoDB" id="1435729at2759"/>
<dbReference type="Gene3D" id="3.30.420.10">
    <property type="entry name" value="Ribonuclease H-like superfamily/Ribonuclease H"/>
    <property type="match status" value="1"/>
</dbReference>
<dbReference type="InterPro" id="IPR002156">
    <property type="entry name" value="RNaseH_domain"/>
</dbReference>
<proteinExistence type="predicted"/>
<dbReference type="GO" id="GO:0004523">
    <property type="term" value="F:RNA-DNA hybrid ribonuclease activity"/>
    <property type="evidence" value="ECO:0007669"/>
    <property type="project" value="InterPro"/>
</dbReference>
<dbReference type="SUPFAM" id="SSF53098">
    <property type="entry name" value="Ribonuclease H-like"/>
    <property type="match status" value="1"/>
</dbReference>
<reference evidence="2 3" key="1">
    <citation type="journal article" date="2021" name="Plant Biotechnol. J.">
        <title>Multi-omics assisted identification of the key and species-specific regulatory components of drought-tolerant mechanisms in Gossypium stocksii.</title>
        <authorList>
            <person name="Yu D."/>
            <person name="Ke L."/>
            <person name="Zhang D."/>
            <person name="Wu Y."/>
            <person name="Sun Y."/>
            <person name="Mei J."/>
            <person name="Sun J."/>
            <person name="Sun Y."/>
        </authorList>
    </citation>
    <scope>NUCLEOTIDE SEQUENCE [LARGE SCALE GENOMIC DNA]</scope>
    <source>
        <strain evidence="3">cv. E1</strain>
        <tissue evidence="2">Leaf</tissue>
    </source>
</reference>
<feature type="non-terminal residue" evidence="2">
    <location>
        <position position="1"/>
    </location>
</feature>
<dbReference type="AlphaFoldDB" id="A0A9D3UEL6"/>
<dbReference type="InterPro" id="IPR044730">
    <property type="entry name" value="RNase_H-like_dom_plant"/>
</dbReference>
<feature type="domain" description="RNase H type-1" evidence="1">
    <location>
        <begin position="70"/>
        <end position="190"/>
    </location>
</feature>
<dbReference type="EMBL" id="JAIQCV010000012">
    <property type="protein sequence ID" value="KAH1039050.1"/>
    <property type="molecule type" value="Genomic_DNA"/>
</dbReference>
<comment type="caution">
    <text evidence="2">The sequence shown here is derived from an EMBL/GenBank/DDBJ whole genome shotgun (WGS) entry which is preliminary data.</text>
</comment>
<dbReference type="GO" id="GO:0003676">
    <property type="term" value="F:nucleic acid binding"/>
    <property type="evidence" value="ECO:0007669"/>
    <property type="project" value="InterPro"/>
</dbReference>